<dbReference type="AlphaFoldDB" id="T0YMC9"/>
<protein>
    <submittedName>
        <fullName evidence="1">Uncharacterized protein</fullName>
    </submittedName>
</protein>
<name>T0YMC9_9ZZZZ</name>
<gene>
    <name evidence="1" type="ORF">B1A_18770</name>
</gene>
<sequence>MRGAKQMREEKHVAIDKYLAENFPGCDIEQKYDFDCRAQTFKVHIADGTLLLKVADEFVEDNVTPEILRLFNLWGLAKMLGKEKKLGVLVSQHGLEAFRCD</sequence>
<dbReference type="EMBL" id="AUZX01013851">
    <property type="protein sequence ID" value="EQD34258.1"/>
    <property type="molecule type" value="Genomic_DNA"/>
</dbReference>
<evidence type="ECO:0000313" key="1">
    <source>
        <dbReference type="EMBL" id="EQD34258.1"/>
    </source>
</evidence>
<accession>T0YMC9</accession>
<reference evidence="1" key="2">
    <citation type="journal article" date="2014" name="ISME J.">
        <title>Microbial stratification in low pH oxic and suboxic macroscopic growths along an acid mine drainage.</title>
        <authorList>
            <person name="Mendez-Garcia C."/>
            <person name="Mesa V."/>
            <person name="Sprenger R.R."/>
            <person name="Richter M."/>
            <person name="Diez M.S."/>
            <person name="Solano J."/>
            <person name="Bargiela R."/>
            <person name="Golyshina O.V."/>
            <person name="Manteca A."/>
            <person name="Ramos J.L."/>
            <person name="Gallego J.R."/>
            <person name="Llorente I."/>
            <person name="Martins Dos Santos V.A."/>
            <person name="Jensen O.N."/>
            <person name="Pelaez A.I."/>
            <person name="Sanchez J."/>
            <person name="Ferrer M."/>
        </authorList>
    </citation>
    <scope>NUCLEOTIDE SEQUENCE</scope>
</reference>
<organism evidence="1">
    <name type="scientific">mine drainage metagenome</name>
    <dbReference type="NCBI Taxonomy" id="410659"/>
    <lineage>
        <taxon>unclassified sequences</taxon>
        <taxon>metagenomes</taxon>
        <taxon>ecological metagenomes</taxon>
    </lineage>
</organism>
<reference evidence="1" key="1">
    <citation type="submission" date="2013-08" db="EMBL/GenBank/DDBJ databases">
        <authorList>
            <person name="Mendez C."/>
            <person name="Richter M."/>
            <person name="Ferrer M."/>
            <person name="Sanchez J."/>
        </authorList>
    </citation>
    <scope>NUCLEOTIDE SEQUENCE</scope>
</reference>
<comment type="caution">
    <text evidence="1">The sequence shown here is derived from an EMBL/GenBank/DDBJ whole genome shotgun (WGS) entry which is preliminary data.</text>
</comment>
<proteinExistence type="predicted"/>